<gene>
    <name evidence="8" type="ORF">N7530_010803</name>
</gene>
<sequence length="263" mass="29228">MIAKLLVYECVYVKTIAVTKVSILLMYCRIFPTREIRMASMVLGGVPIAWGIAIVLVSIFQCTLIARAWDTRIPGTCINLKASFIGNAVPNVVTDIPILSLPVRVVWTLHASLTHRLSVIGIYLLGSFVIFTSIYRFTTLFEFHPAGIVWTLGKSCTWCVVESSAGIVSACIPTLRPLFVMIPSKFSSQTGTQRTHTTDINHSRGYDFQNSALRPSDGPRTKNQVPLVVSHDGSEDEVPLYSIRVQQDISWYECRGNSLPAYK</sequence>
<dbReference type="PANTHER" id="PTHR33048">
    <property type="entry name" value="PTH11-LIKE INTEGRAL MEMBRANE PROTEIN (AFU_ORTHOLOGUE AFUA_5G11245)"/>
    <property type="match status" value="1"/>
</dbReference>
<evidence type="ECO:0000256" key="5">
    <source>
        <dbReference type="ARBA" id="ARBA00038359"/>
    </source>
</evidence>
<accession>A0A9W9WG39</accession>
<dbReference type="PANTHER" id="PTHR33048:SF151">
    <property type="entry name" value="INTEGRAL MEMBRANE PROTEIN"/>
    <property type="match status" value="1"/>
</dbReference>
<reference evidence="8" key="2">
    <citation type="journal article" date="2023" name="IMA Fungus">
        <title>Comparative genomic study of the Penicillium genus elucidates a diverse pangenome and 15 lateral gene transfer events.</title>
        <authorList>
            <person name="Petersen C."/>
            <person name="Sorensen T."/>
            <person name="Nielsen M.R."/>
            <person name="Sondergaard T.E."/>
            <person name="Sorensen J.L."/>
            <person name="Fitzpatrick D.A."/>
            <person name="Frisvad J.C."/>
            <person name="Nielsen K.L."/>
        </authorList>
    </citation>
    <scope>NUCLEOTIDE SEQUENCE</scope>
    <source>
        <strain evidence="8">IBT 17660</strain>
    </source>
</reference>
<feature type="domain" description="Rhodopsin" evidence="7">
    <location>
        <begin position="5"/>
        <end position="180"/>
    </location>
</feature>
<evidence type="ECO:0000259" key="7">
    <source>
        <dbReference type="Pfam" id="PF20684"/>
    </source>
</evidence>
<evidence type="ECO:0000256" key="2">
    <source>
        <dbReference type="ARBA" id="ARBA00022692"/>
    </source>
</evidence>
<evidence type="ECO:0000256" key="4">
    <source>
        <dbReference type="ARBA" id="ARBA00023136"/>
    </source>
</evidence>
<evidence type="ECO:0000313" key="8">
    <source>
        <dbReference type="EMBL" id="KAJ5458859.1"/>
    </source>
</evidence>
<comment type="similarity">
    <text evidence="5">Belongs to the SAT4 family.</text>
</comment>
<comment type="subcellular location">
    <subcellularLocation>
        <location evidence="1">Membrane</location>
        <topology evidence="1">Multi-pass membrane protein</topology>
    </subcellularLocation>
</comment>
<feature type="transmembrane region" description="Helical" evidence="6">
    <location>
        <begin position="6"/>
        <end position="27"/>
    </location>
</feature>
<evidence type="ECO:0000313" key="9">
    <source>
        <dbReference type="Proteomes" id="UP001147760"/>
    </source>
</evidence>
<dbReference type="GO" id="GO:0016020">
    <property type="term" value="C:membrane"/>
    <property type="evidence" value="ECO:0007669"/>
    <property type="project" value="UniProtKB-SubCell"/>
</dbReference>
<evidence type="ECO:0000256" key="1">
    <source>
        <dbReference type="ARBA" id="ARBA00004141"/>
    </source>
</evidence>
<dbReference type="InterPro" id="IPR052337">
    <property type="entry name" value="SAT4-like"/>
</dbReference>
<dbReference type="Proteomes" id="UP001147760">
    <property type="component" value="Unassembled WGS sequence"/>
</dbReference>
<reference evidence="8" key="1">
    <citation type="submission" date="2022-12" db="EMBL/GenBank/DDBJ databases">
        <authorList>
            <person name="Petersen C."/>
        </authorList>
    </citation>
    <scope>NUCLEOTIDE SEQUENCE</scope>
    <source>
        <strain evidence="8">IBT 17660</strain>
    </source>
</reference>
<dbReference type="AlphaFoldDB" id="A0A9W9WG39"/>
<protein>
    <recommendedName>
        <fullName evidence="7">Rhodopsin domain-containing protein</fullName>
    </recommendedName>
</protein>
<comment type="caution">
    <text evidence="8">The sequence shown here is derived from an EMBL/GenBank/DDBJ whole genome shotgun (WGS) entry which is preliminary data.</text>
</comment>
<feature type="transmembrane region" description="Helical" evidence="6">
    <location>
        <begin position="39"/>
        <end position="60"/>
    </location>
</feature>
<dbReference type="EMBL" id="JAPWDO010000008">
    <property type="protein sequence ID" value="KAJ5458859.1"/>
    <property type="molecule type" value="Genomic_DNA"/>
</dbReference>
<proteinExistence type="inferred from homology"/>
<keyword evidence="3 6" id="KW-1133">Transmembrane helix</keyword>
<feature type="transmembrane region" description="Helical" evidence="6">
    <location>
        <begin position="117"/>
        <end position="135"/>
    </location>
</feature>
<keyword evidence="9" id="KW-1185">Reference proteome</keyword>
<evidence type="ECO:0000256" key="3">
    <source>
        <dbReference type="ARBA" id="ARBA00022989"/>
    </source>
</evidence>
<evidence type="ECO:0000256" key="6">
    <source>
        <dbReference type="SAM" id="Phobius"/>
    </source>
</evidence>
<dbReference type="InterPro" id="IPR049326">
    <property type="entry name" value="Rhodopsin_dom_fungi"/>
</dbReference>
<keyword evidence="4 6" id="KW-0472">Membrane</keyword>
<keyword evidence="2 6" id="KW-0812">Transmembrane</keyword>
<organism evidence="8 9">
    <name type="scientific">Penicillium desertorum</name>
    <dbReference type="NCBI Taxonomy" id="1303715"/>
    <lineage>
        <taxon>Eukaryota</taxon>
        <taxon>Fungi</taxon>
        <taxon>Dikarya</taxon>
        <taxon>Ascomycota</taxon>
        <taxon>Pezizomycotina</taxon>
        <taxon>Eurotiomycetes</taxon>
        <taxon>Eurotiomycetidae</taxon>
        <taxon>Eurotiales</taxon>
        <taxon>Aspergillaceae</taxon>
        <taxon>Penicillium</taxon>
    </lineage>
</organism>
<dbReference type="Pfam" id="PF20684">
    <property type="entry name" value="Fung_rhodopsin"/>
    <property type="match status" value="1"/>
</dbReference>
<name>A0A9W9WG39_9EURO</name>
<dbReference type="OrthoDB" id="10017208at2759"/>